<feature type="domain" description="CUB" evidence="12">
    <location>
        <begin position="1462"/>
        <end position="1572"/>
    </location>
</feature>
<feature type="domain" description="EGF-like" evidence="13">
    <location>
        <begin position="448"/>
        <end position="487"/>
    </location>
</feature>
<dbReference type="PROSITE" id="PS00022">
    <property type="entry name" value="EGF_1"/>
    <property type="match status" value="4"/>
</dbReference>
<dbReference type="InterPro" id="IPR035914">
    <property type="entry name" value="Sperma_CUB_dom_sf"/>
</dbReference>
<keyword evidence="15" id="KW-1185">Reference proteome</keyword>
<feature type="domain" description="CUB" evidence="12">
    <location>
        <begin position="2553"/>
        <end position="2661"/>
    </location>
</feature>
<feature type="domain" description="CUB" evidence="12">
    <location>
        <begin position="2424"/>
        <end position="2549"/>
    </location>
</feature>
<feature type="domain" description="CUB" evidence="12">
    <location>
        <begin position="1085"/>
        <end position="1200"/>
    </location>
</feature>
<feature type="domain" description="CUB" evidence="12">
    <location>
        <begin position="3251"/>
        <end position="3378"/>
    </location>
</feature>
<dbReference type="GO" id="GO:0005886">
    <property type="term" value="C:plasma membrane"/>
    <property type="evidence" value="ECO:0007669"/>
    <property type="project" value="UniProtKB-SubCell"/>
</dbReference>
<feature type="domain" description="EGF-like" evidence="13">
    <location>
        <begin position="180"/>
        <end position="221"/>
    </location>
</feature>
<keyword evidence="2" id="KW-1003">Cell membrane</keyword>
<feature type="domain" description="CUB" evidence="12">
    <location>
        <begin position="2056"/>
        <end position="2175"/>
    </location>
</feature>
<evidence type="ECO:0000256" key="4">
    <source>
        <dbReference type="ARBA" id="ARBA00022729"/>
    </source>
</evidence>
<reference evidence="14 15" key="1">
    <citation type="submission" date="2020-04" db="EMBL/GenBank/DDBJ databases">
        <authorList>
            <person name="Wallbank WR R."/>
            <person name="Pardo Diaz C."/>
            <person name="Kozak K."/>
            <person name="Martin S."/>
            <person name="Jiggins C."/>
            <person name="Moest M."/>
            <person name="Warren A I."/>
            <person name="Byers J.R.P. K."/>
            <person name="Montejo-Kovacevich G."/>
            <person name="Yen C E."/>
        </authorList>
    </citation>
    <scope>NUCLEOTIDE SEQUENCE [LARGE SCALE GENOMIC DNA]</scope>
</reference>
<dbReference type="FunFam" id="2.60.120.290:FF:000013">
    <property type="entry name" value="Membrane frizzled-related protein"/>
    <property type="match status" value="6"/>
</dbReference>
<feature type="domain" description="CUB" evidence="12">
    <location>
        <begin position="3016"/>
        <end position="3129"/>
    </location>
</feature>
<keyword evidence="3 10" id="KW-0245">EGF-like domain</keyword>
<feature type="domain" description="CUB" evidence="12">
    <location>
        <begin position="1576"/>
        <end position="1694"/>
    </location>
</feature>
<feature type="disulfide bond" evidence="10">
    <location>
        <begin position="436"/>
        <end position="445"/>
    </location>
</feature>
<keyword evidence="6" id="KW-0472">Membrane</keyword>
<evidence type="ECO:0000313" key="14">
    <source>
        <dbReference type="EMBL" id="CAB3228776.1"/>
    </source>
</evidence>
<dbReference type="Gene3D" id="2.60.120.290">
    <property type="entry name" value="Spermadhesin, CUB domain"/>
    <property type="match status" value="25"/>
</dbReference>
<dbReference type="Gene3D" id="2.10.25.10">
    <property type="entry name" value="Laminin"/>
    <property type="match status" value="6"/>
</dbReference>
<dbReference type="InterPro" id="IPR009030">
    <property type="entry name" value="Growth_fac_rcpt_cys_sf"/>
</dbReference>
<feature type="domain" description="CUB" evidence="12">
    <location>
        <begin position="1817"/>
        <end position="1927"/>
    </location>
</feature>
<dbReference type="PROSITE" id="PS01187">
    <property type="entry name" value="EGF_CA"/>
    <property type="match status" value="1"/>
</dbReference>
<dbReference type="FunFam" id="2.60.120.290:FF:000060">
    <property type="entry name" value="Cubilin homolog"/>
    <property type="match status" value="1"/>
</dbReference>
<evidence type="ECO:0000256" key="7">
    <source>
        <dbReference type="ARBA" id="ARBA00023157"/>
    </source>
</evidence>
<name>A0A8S0Z9I3_ARCPL</name>
<feature type="domain" description="CUB" evidence="12">
    <location>
        <begin position="493"/>
        <end position="609"/>
    </location>
</feature>
<protein>
    <recommendedName>
        <fullName evidence="16">Cubilin</fullName>
    </recommendedName>
</protein>
<evidence type="ECO:0000256" key="3">
    <source>
        <dbReference type="ARBA" id="ARBA00022536"/>
    </source>
</evidence>
<evidence type="ECO:0000256" key="1">
    <source>
        <dbReference type="ARBA" id="ARBA00004236"/>
    </source>
</evidence>
<dbReference type="SMART" id="SM00042">
    <property type="entry name" value="CUB"/>
    <property type="match status" value="25"/>
</dbReference>
<dbReference type="SMART" id="SM00181">
    <property type="entry name" value="EGF"/>
    <property type="match status" value="8"/>
</dbReference>
<dbReference type="InterPro" id="IPR000742">
    <property type="entry name" value="EGF"/>
</dbReference>
<dbReference type="FunFam" id="2.60.120.290:FF:000018">
    <property type="entry name" value="cubilin"/>
    <property type="match status" value="1"/>
</dbReference>
<feature type="domain" description="CUB" evidence="12">
    <location>
        <begin position="1928"/>
        <end position="2041"/>
    </location>
</feature>
<feature type="domain" description="CUB" evidence="12">
    <location>
        <begin position="2788"/>
        <end position="2898"/>
    </location>
</feature>
<keyword evidence="4 11" id="KW-0732">Signal</keyword>
<evidence type="ECO:0000256" key="6">
    <source>
        <dbReference type="ARBA" id="ARBA00023136"/>
    </source>
</evidence>
<feature type="domain" description="CUB" evidence="12">
    <location>
        <begin position="1204"/>
        <end position="1316"/>
    </location>
</feature>
<dbReference type="PROSITE" id="PS01186">
    <property type="entry name" value="EGF_2"/>
    <property type="match status" value="1"/>
</dbReference>
<feature type="domain" description="CUB" evidence="12">
    <location>
        <begin position="845"/>
        <end position="961"/>
    </location>
</feature>
<feature type="domain" description="CUB" evidence="12">
    <location>
        <begin position="2305"/>
        <end position="2422"/>
    </location>
</feature>
<feature type="disulfide bond" evidence="9">
    <location>
        <begin position="2788"/>
        <end position="2815"/>
    </location>
</feature>
<dbReference type="Proteomes" id="UP000494106">
    <property type="component" value="Unassembled WGS sequence"/>
</dbReference>
<dbReference type="PROSITE" id="PS50026">
    <property type="entry name" value="EGF_3"/>
    <property type="match status" value="4"/>
</dbReference>
<dbReference type="GO" id="GO:0005509">
    <property type="term" value="F:calcium ion binding"/>
    <property type="evidence" value="ECO:0007669"/>
    <property type="project" value="InterPro"/>
</dbReference>
<feature type="domain" description="CUB" evidence="12">
    <location>
        <begin position="613"/>
        <end position="726"/>
    </location>
</feature>
<comment type="subcellular location">
    <subcellularLocation>
        <location evidence="1">Cell membrane</location>
    </subcellularLocation>
</comment>
<feature type="domain" description="CUB" evidence="12">
    <location>
        <begin position="3656"/>
        <end position="3762"/>
    </location>
</feature>
<dbReference type="FunFam" id="2.10.25.10:FF:000123">
    <property type="entry name" value="Crumbs homolog 1 (Drosophila)"/>
    <property type="match status" value="1"/>
</dbReference>
<dbReference type="InterPro" id="IPR001881">
    <property type="entry name" value="EGF-like_Ca-bd_dom"/>
</dbReference>
<dbReference type="InterPro" id="IPR049883">
    <property type="entry name" value="NOTCH1_EGF-like"/>
</dbReference>
<dbReference type="CDD" id="cd00054">
    <property type="entry name" value="EGF_CA"/>
    <property type="match status" value="6"/>
</dbReference>
<evidence type="ECO:0000256" key="10">
    <source>
        <dbReference type="PROSITE-ProRule" id="PRU00076"/>
    </source>
</evidence>
<feature type="domain" description="CUB" evidence="12">
    <location>
        <begin position="3131"/>
        <end position="3244"/>
    </location>
</feature>
<feature type="disulfide bond" evidence="10">
    <location>
        <begin position="477"/>
        <end position="486"/>
    </location>
</feature>
<evidence type="ECO:0000256" key="9">
    <source>
        <dbReference type="PROSITE-ProRule" id="PRU00059"/>
    </source>
</evidence>
<feature type="domain" description="EGF-like" evidence="13">
    <location>
        <begin position="410"/>
        <end position="446"/>
    </location>
</feature>
<dbReference type="Pfam" id="PF00008">
    <property type="entry name" value="EGF"/>
    <property type="match status" value="4"/>
</dbReference>
<keyword evidence="5" id="KW-0677">Repeat</keyword>
<gene>
    <name evidence="14" type="ORF">APLA_LOCUS3783</name>
</gene>
<dbReference type="EMBL" id="CADEBC010000346">
    <property type="protein sequence ID" value="CAB3228776.1"/>
    <property type="molecule type" value="Genomic_DNA"/>
</dbReference>
<evidence type="ECO:0000259" key="13">
    <source>
        <dbReference type="PROSITE" id="PS50026"/>
    </source>
</evidence>
<dbReference type="Pfam" id="PF07645">
    <property type="entry name" value="EGF_CA"/>
    <property type="match status" value="2"/>
</dbReference>
<dbReference type="OrthoDB" id="10009301at2759"/>
<dbReference type="PANTHER" id="PTHR24251">
    <property type="entry name" value="OVOCHYMASE-RELATED"/>
    <property type="match status" value="1"/>
</dbReference>
<comment type="caution">
    <text evidence="14">The sequence shown here is derived from an EMBL/GenBank/DDBJ whole genome shotgun (WGS) entry which is preliminary data.</text>
</comment>
<comment type="caution">
    <text evidence="10">Lacks conserved residue(s) required for the propagation of feature annotation.</text>
</comment>
<dbReference type="PANTHER" id="PTHR24251:SF37">
    <property type="entry name" value="CUB DOMAIN-CONTAINING PROTEIN"/>
    <property type="match status" value="1"/>
</dbReference>
<dbReference type="Pfam" id="PF00431">
    <property type="entry name" value="CUB"/>
    <property type="match status" value="24"/>
</dbReference>
<sequence length="3764" mass="421530">MTFTFLFIFTILFGQLDCEIYQDRPKIKTLDGDLVLEAALDKNIYIRPNGPKSKIFVGNIDILKSADPQDTDQHQQSNNRMNEDLEEFLNSPNGILQRLERLENVKYSVPESTLYNITMLWRRLNNLKRKILDLENQIVSRSKDECDSHPCQHGGTCLNLINGYHCLCPQNWEGRDCDEDVNECRNFAGTELGCQNGATCINKPGTYECLCKTGWYGLHCTTKAKDCSSGDFEMCGYGTCIPVISGEGIKCICHQGWTSNATSVMCLTDINECESYQGPRCSVNPKVECINLPGSFRCGQCPTGYEGDGYICNDIDECTTVSDGGCSPMVSCHNTIGSRICGPCPTGYQGDGVTCTFRGSCNINHGGCHPSAQCVESLSPTGQTSLCLCPEGMDGDGVGLIGCYISTANYTRGCESNPCGNHGRCHSLRSGYTCICNKSFGGAKCDVIRDVCAVNPCQNGGICRDDDTTITGFRCECTALYTGSTCQVKSKTCGGILDAEEGSLAYPISNTTGTYNHNAQCAWVIYTAPEKVINVTFSKFNLEQSLECNKDFLQIHDGRKSSSQLIGRFCGSTFPKGGNIISTHNNLYLWFHSDRIVAQSGFALHWTSMKPVCGGDIDAITHGLISSPGSPGSYPENRDCYWHLTTTPGKRINLNFFALDIEVHSNCSFDYLAIYDGGHVTDPLLSRYCNTTQPAPVVSASFEMLIHFHSDSYGSGKGFQIAYAPVEGVPGCGGYFTADKGEIVSPTYNGNYLTNLLCEYKIRTSPATRIKIDFKQFSLERSFRCKYDYLKVYDGPSADSPFVGRFCGNTYPATYTSSSNTLYVKFRTDRSNAAEGFRITYNALCVKTILGDSGVIKSPLYPFNYPRNKDCVYIIKAVPGKAIQLRFQDFDIEDNTNYNCRYDYVEVRDGPDVSSTLLGRFCGGSEHIPPVQTSTHNFMYIRFKSDMTISGTGFFANYTTIDTECGGIYRESTGLINHPSGDASTYKNGQSCQWLLIAPEGMHIKLTWNRFDLEDASSCNNDYLKLFEIDDNEEVNLLGTYCGTHFPPALTTSTNRLKLLFESDNSARYAGFSVSYAFLDERSHCGGNYVKAHGFIYSPGWPNAYEPNRDCTWTITVPIGQQISLNISNFDLERSVQSKCNHGDYLEIRNGASETAPLIGQYCGKFRYKRIVSLTNVLHLHFHSDFYLTGTGFKIEWDGTITGCGGTLTGVFGTITSPNYPNDYHNNAECFYRIVTSAGSRVRISFTDLELERSTGSCDDYIEIFDGRDTRAPSLGKYCVLTDKSNVVTTTNIAYIKFRSDVKIGAKGFMLNYITLCNNNLTGRYGVIEIPNYPNSYPMNSNCLWNIQAPKGNKINVTFTHFNIQRKRMNDFNERFNNFNERFNDYMRHSLLLTYNLHNNGICYEDYMQVKETLEPNFSDKLCGTTLPSPITTKSNSLQIKFVSGIHALYTGFRLEWVTYGCGGHIQKPYGTLSLDRLIVTEKEIECEWLIETSKDKAISITFTNIYMSDTKHCNVDAIEIYNGPNIRSPLLAKLCNQGRASIDSDNNFMLVRLVKQSTLEDVHFTSQYHSTSVTCGGFINSVSGFIYSKNYPKNYDKNLDCIWYIKVPANHRIEINFLDLDLYADPNYDGSDCRDSILIYDDNDYKLSPNYTYRICPNSNTTQIVTKYSNVIVQFKTESGEAAKGFKANFSITCGSILIAKYDGIIENNRFIRHMNKSCIWTIIAPELDQKISLTFTHMSLPKDNDVKANRNCPSTFLRVFDGNDEFAPLKAEYCGRKVPPMIVSHGNAITIELGSYTDRIAGMFSAHYSPISNACGGTLTAEAGTITSPAYPTSYPINADCEWLLSTSPGNTISITFEQFNLEYSEGCNEDYVEIRENDRGGHLFGVYCGNEIPTNYTKAAKIFIKFHSNSKTSGQGFILHYSYLHENDIEGDSGEIASPFYPNIYEGPGEYVWRIMTFGADVIAVTIDSMEISSYDDVSYNKLIIYDGYDNTAPILEQLHGALSEPKLILASSNTVYIVLTLDESNTGSTFHMTWTKSSVNGESSAMQDRINCGSNEITMVLPGNTSELKSPNYPMEYGNDLNCEWIYRTEVGRHLSITFTDFNLEEAQACYADSISIFSANTPNNWEPIKQNLCQRSSIQEDINSSVYMKIKFKTDSYGTKKGFLAQVSSVCGGLITTSSGEIDPMWIDAYNTLHTSPSNKLKCEWTVKVRPGKTIQLRFSDFNITNINDNCLTYVVLRNGDSVEAPLLESGKYCGYEHENHTNIETLSNSLFVSYTTQIRNFPFTFQSFKIYYEEKNFECGSTSELSMDHKTEIISSPNYPDVPIPYSECVWIFSGPPGEILRIDFVGRFDLDYTENCGTEAIEIRDGSSSLSPLLKGPYCGDKPGTIKSSSNKLYVKYMTQLLEPRNGFRANISIDICGGTIIAESGVVKSPGYPVMQVLSSGTVCSWHIIGPPSHVFSIKPEDVGLPLTPTPCATKIELEESTPVNNTITTLKTICNDDFRRPIPAVETSSNKFTIKLTFGKQDAWNHKSQIKGFRISFYSSRPMCGGTITSSEGYLSTPNYPQETTLKDCHWRIRVPNKSRRVRLELIDTNPENHRINLYNDMSFHTMIVSIPDGNSTSDNKIIESVGNELAISVLLNTFALSHRFKAKFSSDEQALCGGELGGNSLKLMSPDLQRSYSCKWHYNNQISTVNQNKITYTSIFISLSTNSSTTTTRNRCGLFDSRLSLESSVSDTGLSFRREICGNTETSYRIPSSVLEIRAAKRKTDIFYFNLNIKSQPCGGKVQVGDNASNIFKNIPDFYSDTVDCAWLVIAPINSRVEIKLEGSFLLECDDEYVIIMQSVSQDIPAIGRYCKGMTMENALLTHYSYMTIQYHSKPKPNTNIKVMAKTVTHSCGGLLTFYDNVFTSPNYPKTYSANQECLWEIKADTGYRISLRFFDRFAIEDRKNCTKDVLIIYDWIEDTYNEIGRVCGRQTPLPFNSTNNRMKVVFRTDAETNLDGFKALWIPICGGKYMATQKEQILFSPGYPYNYKPYMNCSYEIDSLSKQKVILKFLEFDLEGNYPECAYDNLTVTAQRDYENVYQVFCGTVLPSPIRNFEKIGFQFRSDSALQGKGFKISYAIFTCGGKINDTTVITSSYGDENYDGNMNCTWFIEAPPSKIVIVNFIYIDLENSFQCYNDYVALYDGRKVNGDKRLALLCGFVNSTTVLRSTGNKMVLEFITDSVLQYKGFKAQIYFSYSEAAGCGGRINITDGATTILKSPLMGNNVVYENFLDCHWSITSPPNTVIKITFTQFHISPCENINQTAIGYSKCDCDLVEIKDGLNPSSLIIGTYCGHTMPSAMVSSDNVMSVRLSTDGELVSSGFQATLTAQPTPCGQSVIRVSSTPHRYKSPGYDTGSIPRGLHCVYHLDNSDQQYSQIRITVINLQLRAAVTEGENVKVCKSDRLILSSSLSHSNITLGKNLIMNLQTDDFFTHYYFYDSNIHYPNYFELCGHLEAVDYYVYGPSSINIITSAELYSKVHKGVEIEIAFVGYCDRNYTELQGRIQNSYRTDDDPVIDCYTLITAPVNYTISAYFLSIVPDYYDSNTYFKIYDGNKTNAKQLFAISNDYENNYPVFSTGRHMLLHSHQNNGNVVTFDLNYVTSNKGNGCGGKLHNAVGTVTSPFYPKTYRHKNTCEWELETPVGTYLLIRFNEFDLGLSCNQNYLQLVNSRGDVVRTFCSETPADYRSNDNYVKLVYHTSMNNAGNGWTANFVATRI</sequence>
<feature type="domain" description="CUB" evidence="12">
    <location>
        <begin position="1317"/>
        <end position="1460"/>
    </location>
</feature>
<dbReference type="PROSITE" id="PS01180">
    <property type="entry name" value="CUB"/>
    <property type="match status" value="24"/>
</dbReference>
<evidence type="ECO:0000313" key="15">
    <source>
        <dbReference type="Proteomes" id="UP000494106"/>
    </source>
</evidence>
<dbReference type="SMART" id="SM00179">
    <property type="entry name" value="EGF_CA"/>
    <property type="match status" value="6"/>
</dbReference>
<evidence type="ECO:0000259" key="12">
    <source>
        <dbReference type="PROSITE" id="PS01180"/>
    </source>
</evidence>
<keyword evidence="8" id="KW-0325">Glycoprotein</keyword>
<dbReference type="FunFam" id="2.60.120.290:FF:000003">
    <property type="entry name" value="Neuropilin"/>
    <property type="match status" value="2"/>
</dbReference>
<organism evidence="14 15">
    <name type="scientific">Arctia plantaginis</name>
    <name type="common">Wood tiger moth</name>
    <name type="synonym">Phalaena plantaginis</name>
    <dbReference type="NCBI Taxonomy" id="874455"/>
    <lineage>
        <taxon>Eukaryota</taxon>
        <taxon>Metazoa</taxon>
        <taxon>Ecdysozoa</taxon>
        <taxon>Arthropoda</taxon>
        <taxon>Hexapoda</taxon>
        <taxon>Insecta</taxon>
        <taxon>Pterygota</taxon>
        <taxon>Neoptera</taxon>
        <taxon>Endopterygota</taxon>
        <taxon>Lepidoptera</taxon>
        <taxon>Glossata</taxon>
        <taxon>Ditrysia</taxon>
        <taxon>Noctuoidea</taxon>
        <taxon>Erebidae</taxon>
        <taxon>Arctiinae</taxon>
        <taxon>Arctia</taxon>
    </lineage>
</organism>
<dbReference type="InterPro" id="IPR018097">
    <property type="entry name" value="EGF_Ca-bd_CS"/>
</dbReference>
<feature type="chain" id="PRO_5035761040" description="Cubilin" evidence="11">
    <location>
        <begin position="19"/>
        <end position="3764"/>
    </location>
</feature>
<feature type="domain" description="CUB" evidence="12">
    <location>
        <begin position="732"/>
        <end position="844"/>
    </location>
</feature>
<feature type="disulfide bond" evidence="10">
    <location>
        <begin position="211"/>
        <end position="220"/>
    </location>
</feature>
<dbReference type="InterPro" id="IPR000859">
    <property type="entry name" value="CUB_dom"/>
</dbReference>
<feature type="domain" description="CUB" evidence="12">
    <location>
        <begin position="1695"/>
        <end position="1813"/>
    </location>
</feature>
<feature type="domain" description="EGF-like" evidence="13">
    <location>
        <begin position="142"/>
        <end position="178"/>
    </location>
</feature>
<dbReference type="FunFam" id="2.60.120.290:FF:000005">
    <property type="entry name" value="Procollagen C-endopeptidase enhancer 1"/>
    <property type="match status" value="1"/>
</dbReference>
<evidence type="ECO:0000256" key="8">
    <source>
        <dbReference type="ARBA" id="ARBA00023180"/>
    </source>
</evidence>
<keyword evidence="7 10" id="KW-1015">Disulfide bond</keyword>
<dbReference type="CDD" id="cd00041">
    <property type="entry name" value="CUB"/>
    <property type="match status" value="22"/>
</dbReference>
<feature type="signal peptide" evidence="11">
    <location>
        <begin position="1"/>
        <end position="18"/>
    </location>
</feature>
<evidence type="ECO:0000256" key="5">
    <source>
        <dbReference type="ARBA" id="ARBA00022737"/>
    </source>
</evidence>
<dbReference type="SUPFAM" id="SSF49854">
    <property type="entry name" value="Spermadhesin, CUB domain"/>
    <property type="match status" value="25"/>
</dbReference>
<feature type="disulfide bond" evidence="9">
    <location>
        <begin position="965"/>
        <end position="992"/>
    </location>
</feature>
<feature type="domain" description="CUB" evidence="12">
    <location>
        <begin position="2902"/>
        <end position="3015"/>
    </location>
</feature>
<proteinExistence type="predicted"/>
<dbReference type="FunFam" id="2.10.25.10:FF:000260">
    <property type="entry name" value="Notch receptor 4"/>
    <property type="match status" value="1"/>
</dbReference>
<feature type="domain" description="CUB" evidence="12">
    <location>
        <begin position="965"/>
        <end position="1079"/>
    </location>
</feature>
<feature type="disulfide bond" evidence="10">
    <location>
        <begin position="168"/>
        <end position="177"/>
    </location>
</feature>
<accession>A0A8S0Z9I3</accession>
<dbReference type="CDD" id="cd22201">
    <property type="entry name" value="cubilin_NTD"/>
    <property type="match status" value="1"/>
</dbReference>
<feature type="domain" description="CUB" evidence="12">
    <location>
        <begin position="2176"/>
        <end position="2301"/>
    </location>
</feature>
<dbReference type="PROSITE" id="PS00010">
    <property type="entry name" value="ASX_HYDROXYL"/>
    <property type="match status" value="2"/>
</dbReference>
<evidence type="ECO:0008006" key="16">
    <source>
        <dbReference type="Google" id="ProtNLM"/>
    </source>
</evidence>
<evidence type="ECO:0000256" key="2">
    <source>
        <dbReference type="ARBA" id="ARBA00022475"/>
    </source>
</evidence>
<dbReference type="InterPro" id="IPR000152">
    <property type="entry name" value="EGF-type_Asp/Asn_hydroxyl_site"/>
</dbReference>
<dbReference type="SUPFAM" id="SSF57184">
    <property type="entry name" value="Growth factor receptor domain"/>
    <property type="match status" value="1"/>
</dbReference>
<evidence type="ECO:0000256" key="11">
    <source>
        <dbReference type="SAM" id="SignalP"/>
    </source>
</evidence>
<dbReference type="SUPFAM" id="SSF57196">
    <property type="entry name" value="EGF/Laminin"/>
    <property type="match status" value="3"/>
</dbReference>
<feature type="disulfide bond" evidence="9">
    <location>
        <begin position="613"/>
        <end position="640"/>
    </location>
</feature>